<feature type="compositionally biased region" description="Basic and acidic residues" evidence="1">
    <location>
        <begin position="46"/>
        <end position="56"/>
    </location>
</feature>
<keyword evidence="3" id="KW-1185">Reference proteome</keyword>
<sequence>MNSKIIICLGLLLTLTSCGVKGPPVKYRETIVDSYVKDYTGTELSAEEKERTKDKQSIPSTLDQQQQKIPVKP</sequence>
<comment type="caution">
    <text evidence="2">The sequence shown here is derived from an EMBL/GenBank/DDBJ whole genome shotgun (WGS) entry which is preliminary data.</text>
</comment>
<evidence type="ECO:0000256" key="1">
    <source>
        <dbReference type="SAM" id="MobiDB-lite"/>
    </source>
</evidence>
<dbReference type="Proteomes" id="UP001302274">
    <property type="component" value="Unassembled WGS sequence"/>
</dbReference>
<accession>A0ABU5VPC6</accession>
<dbReference type="RefSeq" id="WP_323574350.1">
    <property type="nucleotide sequence ID" value="NZ_JAYGJQ010000001.1"/>
</dbReference>
<dbReference type="PROSITE" id="PS51257">
    <property type="entry name" value="PROKAR_LIPOPROTEIN"/>
    <property type="match status" value="1"/>
</dbReference>
<evidence type="ECO:0000313" key="3">
    <source>
        <dbReference type="Proteomes" id="UP001302274"/>
    </source>
</evidence>
<name>A0ABU5VPC6_9BACT</name>
<gene>
    <name evidence="2" type="ORF">SHI21_01495</name>
</gene>
<evidence type="ECO:0000313" key="2">
    <source>
        <dbReference type="EMBL" id="MEA9354856.1"/>
    </source>
</evidence>
<keyword evidence="2" id="KW-0449">Lipoprotein</keyword>
<protein>
    <submittedName>
        <fullName evidence="2">Lipoprotein</fullName>
    </submittedName>
</protein>
<feature type="region of interest" description="Disordered" evidence="1">
    <location>
        <begin position="44"/>
        <end position="73"/>
    </location>
</feature>
<proteinExistence type="predicted"/>
<dbReference type="EMBL" id="JAYGJQ010000001">
    <property type="protein sequence ID" value="MEA9354856.1"/>
    <property type="molecule type" value="Genomic_DNA"/>
</dbReference>
<organism evidence="2 3">
    <name type="scientific">Bacteriovorax antarcticus</name>
    <dbReference type="NCBI Taxonomy" id="3088717"/>
    <lineage>
        <taxon>Bacteria</taxon>
        <taxon>Pseudomonadati</taxon>
        <taxon>Bdellovibrionota</taxon>
        <taxon>Bacteriovoracia</taxon>
        <taxon>Bacteriovoracales</taxon>
        <taxon>Bacteriovoracaceae</taxon>
        <taxon>Bacteriovorax</taxon>
    </lineage>
</organism>
<feature type="compositionally biased region" description="Polar residues" evidence="1">
    <location>
        <begin position="57"/>
        <end position="73"/>
    </location>
</feature>
<reference evidence="2 3" key="1">
    <citation type="submission" date="2023-11" db="EMBL/GenBank/DDBJ databases">
        <title>A Novel Polar Bacteriovorax (B. antarcticus) Isolated from the Biocrust in Antarctica.</title>
        <authorList>
            <person name="Mun W."/>
            <person name="Choi S.Y."/>
            <person name="Mitchell R.J."/>
        </authorList>
    </citation>
    <scope>NUCLEOTIDE SEQUENCE [LARGE SCALE GENOMIC DNA]</scope>
    <source>
        <strain evidence="2 3">PP10</strain>
    </source>
</reference>